<reference evidence="2" key="1">
    <citation type="submission" date="2023-03" db="EMBL/GenBank/DDBJ databases">
        <authorList>
            <person name="Julca I."/>
        </authorList>
    </citation>
    <scope>NUCLEOTIDE SEQUENCE</scope>
</reference>
<name>A0AAV1E6T4_OLDCO</name>
<protein>
    <submittedName>
        <fullName evidence="2">OLC1v1016377C1</fullName>
    </submittedName>
</protein>
<sequence length="134" mass="14658">MAAALVEESNKQPLLSNLEEEDNCHLLQDSIQQVIHQPNRNTNNLLFDADEGEINPINGAGDFFREFVNESNKLWYLAAPAIFTSFSQYSIGAMTQVFAGHLGALELAAVAVARSAVSGFAFGIMVIKKTKKKV</sequence>
<accession>A0AAV1E6T4</accession>
<dbReference type="EMBL" id="OX459125">
    <property type="protein sequence ID" value="CAI9115472.1"/>
    <property type="molecule type" value="Genomic_DNA"/>
</dbReference>
<dbReference type="Proteomes" id="UP001161247">
    <property type="component" value="Chromosome 8"/>
</dbReference>
<feature type="transmembrane region" description="Helical" evidence="1">
    <location>
        <begin position="107"/>
        <end position="127"/>
    </location>
</feature>
<keyword evidence="1" id="KW-0472">Membrane</keyword>
<keyword evidence="3" id="KW-1185">Reference proteome</keyword>
<dbReference type="AlphaFoldDB" id="A0AAV1E6T4"/>
<keyword evidence="1" id="KW-0812">Transmembrane</keyword>
<keyword evidence="1" id="KW-1133">Transmembrane helix</keyword>
<feature type="transmembrane region" description="Helical" evidence="1">
    <location>
        <begin position="74"/>
        <end position="95"/>
    </location>
</feature>
<evidence type="ECO:0000313" key="3">
    <source>
        <dbReference type="Proteomes" id="UP001161247"/>
    </source>
</evidence>
<organism evidence="2 3">
    <name type="scientific">Oldenlandia corymbosa var. corymbosa</name>
    <dbReference type="NCBI Taxonomy" id="529605"/>
    <lineage>
        <taxon>Eukaryota</taxon>
        <taxon>Viridiplantae</taxon>
        <taxon>Streptophyta</taxon>
        <taxon>Embryophyta</taxon>
        <taxon>Tracheophyta</taxon>
        <taxon>Spermatophyta</taxon>
        <taxon>Magnoliopsida</taxon>
        <taxon>eudicotyledons</taxon>
        <taxon>Gunneridae</taxon>
        <taxon>Pentapetalae</taxon>
        <taxon>asterids</taxon>
        <taxon>lamiids</taxon>
        <taxon>Gentianales</taxon>
        <taxon>Rubiaceae</taxon>
        <taxon>Rubioideae</taxon>
        <taxon>Spermacoceae</taxon>
        <taxon>Hedyotis-Oldenlandia complex</taxon>
        <taxon>Oldenlandia</taxon>
    </lineage>
</organism>
<proteinExistence type="predicted"/>
<evidence type="ECO:0000256" key="1">
    <source>
        <dbReference type="SAM" id="Phobius"/>
    </source>
</evidence>
<evidence type="ECO:0000313" key="2">
    <source>
        <dbReference type="EMBL" id="CAI9115472.1"/>
    </source>
</evidence>
<gene>
    <name evidence="2" type="ORF">OLC1_LOCUS22002</name>
</gene>